<comment type="caution">
    <text evidence="1">The sequence shown here is derived from an EMBL/GenBank/DDBJ whole genome shotgun (WGS) entry which is preliminary data.</text>
</comment>
<protein>
    <submittedName>
        <fullName evidence="1">Flavin carrier protein 3</fullName>
    </submittedName>
</protein>
<evidence type="ECO:0000313" key="1">
    <source>
        <dbReference type="EMBL" id="KAI2384933.1"/>
    </source>
</evidence>
<organism evidence="1">
    <name type="scientific">Ophidiomyces ophidiicola</name>
    <dbReference type="NCBI Taxonomy" id="1387563"/>
    <lineage>
        <taxon>Eukaryota</taxon>
        <taxon>Fungi</taxon>
        <taxon>Dikarya</taxon>
        <taxon>Ascomycota</taxon>
        <taxon>Pezizomycotina</taxon>
        <taxon>Eurotiomycetes</taxon>
        <taxon>Eurotiomycetidae</taxon>
        <taxon>Onygenales</taxon>
        <taxon>Onygenaceae</taxon>
        <taxon>Ophidiomyces</taxon>
    </lineage>
</organism>
<reference evidence="1" key="1">
    <citation type="journal article" date="2022" name="bioRxiv">
        <title>Population genetic analysis of Ophidiomyces ophidiicola, the causative agent of snake fungal disease, indicates recent introductions to the USA.</title>
        <authorList>
            <person name="Ladner J.T."/>
            <person name="Palmer J.M."/>
            <person name="Ettinger C.L."/>
            <person name="Stajich J.E."/>
            <person name="Farrell T.M."/>
            <person name="Glorioso B.M."/>
            <person name="Lawson B."/>
            <person name="Price S.J."/>
            <person name="Stengle A.G."/>
            <person name="Grear D.A."/>
            <person name="Lorch J.M."/>
        </authorList>
    </citation>
    <scope>NUCLEOTIDE SEQUENCE</scope>
    <source>
        <strain evidence="1">NWHC 24266-5</strain>
    </source>
</reference>
<proteinExistence type="predicted"/>
<name>A0ACB8UTV1_9EURO</name>
<sequence>MRLLSFFCALVAFLPFSHVAASIKLIESKSLVPCQDNSNFTATLFSVLFTPHNNSLRVEVVGVSSIAGNVTAQVELIAYGFTALKQVIDPCKLKNNAVCPMTKGPINLETNYNNLPSDVVNRVPGVAYGVPDLDLKVRIYVNSTNSRTSIACVEAALSNGKTVYHRTVAWIVAVIAGLGLVTSAVTSGLGHSNTAAHVAANALSLFGFFQAQAMIGMSSVKMPPIVQSWTQNFQWSMGIIRVGFIQRLATWYQRATGGQPSTVLQSLSNTSVQVLRKRSPEILHELVTRAAMQLVKRTNRDDGVSENSATTVVRGIERVGFRARIERTNIFMTGLIFFVIFVAIVMGLVAAFKGVCELLAKAGRMKSEKFQDFRHGWRIVMRGILFRLTLIGFPQMCILCLWEMMHKDSPAEVVLAVVMVLAVVASLAWAAWKVIRLAKKSVLMHKNPAYILYSDPSALNKWGFLYIQYRATAYYFVVPVLVYLFVKAMFIALAQNAPRVQAFGLFFIELAMLIGVSVFRPWMDKKTNIFNISIAAVNFFNVLLLLFFTEIFRQPGLVTGVMGVVFFITNVAFALILLILVLIASIYAVVSKNPDTRYQPMRDDRGSFIKSQTQLTTELDALGATARGEGKGYMDDDTSFSNQSLNRSHNDSVKNGVSGIATGQQGARQPPHSPVDTSVPLFPMGEQGQGQLSPSNIPPTHDPRGMYHNNNASTHSGDFYGRSQNTSPVPRAYTGSPFGRDGSAAPNPHQYRMQNNGSPWQRGAGYER</sequence>
<dbReference type="EMBL" id="JALBCA010000065">
    <property type="protein sequence ID" value="KAI2384933.1"/>
    <property type="molecule type" value="Genomic_DNA"/>
</dbReference>
<gene>
    <name evidence="1" type="primary">FLC3</name>
    <name evidence="1" type="ORF">LOY88_004356</name>
</gene>
<accession>A0ACB8UTV1</accession>